<feature type="compositionally biased region" description="Low complexity" evidence="1">
    <location>
        <begin position="115"/>
        <end position="126"/>
    </location>
</feature>
<evidence type="ECO:0000256" key="1">
    <source>
        <dbReference type="SAM" id="MobiDB-lite"/>
    </source>
</evidence>
<reference evidence="3" key="1">
    <citation type="journal article" date="2017" name="Science">
        <title>Giant viruses with an expanded complement of translation system components.</title>
        <authorList>
            <person name="Schulz F."/>
            <person name="Yutin N."/>
            <person name="Ivanova N.N."/>
            <person name="Ortega D.R."/>
            <person name="Lee T.K."/>
            <person name="Vierheilig J."/>
            <person name="Daims H."/>
            <person name="Horn M."/>
            <person name="Wagner M."/>
            <person name="Jensen G.J."/>
            <person name="Kyrpides N.C."/>
            <person name="Koonin E.V."/>
            <person name="Woyke T."/>
        </authorList>
    </citation>
    <scope>NUCLEOTIDE SEQUENCE</scope>
    <source>
        <strain evidence="3">HKV1</strain>
    </source>
</reference>
<accession>A0A1V0SFW6</accession>
<keyword evidence="2" id="KW-0812">Transmembrane</keyword>
<gene>
    <name evidence="3" type="ORF">Hokovirus_2_130</name>
</gene>
<dbReference type="EMBL" id="KY684104">
    <property type="protein sequence ID" value="ARF10603.1"/>
    <property type="molecule type" value="Genomic_DNA"/>
</dbReference>
<name>A0A1V0SFW6_9VIRU</name>
<keyword evidence="2" id="KW-1133">Transmembrane helix</keyword>
<proteinExistence type="predicted"/>
<feature type="region of interest" description="Disordered" evidence="1">
    <location>
        <begin position="100"/>
        <end position="126"/>
    </location>
</feature>
<sequence>MYKELKTNNICVIIASLLIIYSAFASVILPVNIVSFLNIPIMKLLLFVIVGMTSFYNPCLGIICLLAVISSIQCFCYNEYMIEMNEDITDEYYIDRNIPKNESKTHKKNNKKTKTNIQNNANMNDINNDNMNNNNMNNYHNYDNVNPYDNFYPSFINEPISEDKSMKNNYVETNDCE</sequence>
<organism evidence="3">
    <name type="scientific">Hokovirus HKV1</name>
    <dbReference type="NCBI Taxonomy" id="1977638"/>
    <lineage>
        <taxon>Viruses</taxon>
        <taxon>Varidnaviria</taxon>
        <taxon>Bamfordvirae</taxon>
        <taxon>Nucleocytoviricota</taxon>
        <taxon>Megaviricetes</taxon>
        <taxon>Imitervirales</taxon>
        <taxon>Mimiviridae</taxon>
        <taxon>Klosneuvirinae</taxon>
        <taxon>Hokovirus</taxon>
    </lineage>
</organism>
<feature type="compositionally biased region" description="Basic residues" evidence="1">
    <location>
        <begin position="105"/>
        <end position="114"/>
    </location>
</feature>
<keyword evidence="2" id="KW-0472">Membrane</keyword>
<feature type="transmembrane region" description="Helical" evidence="2">
    <location>
        <begin position="12"/>
        <end position="37"/>
    </location>
</feature>
<protein>
    <submittedName>
        <fullName evidence="3">Uncharacterized protein</fullName>
    </submittedName>
</protein>
<evidence type="ECO:0000256" key="2">
    <source>
        <dbReference type="SAM" id="Phobius"/>
    </source>
</evidence>
<feature type="transmembrane region" description="Helical" evidence="2">
    <location>
        <begin position="44"/>
        <end position="69"/>
    </location>
</feature>
<evidence type="ECO:0000313" key="3">
    <source>
        <dbReference type="EMBL" id="ARF10603.1"/>
    </source>
</evidence>